<evidence type="ECO:0000256" key="1">
    <source>
        <dbReference type="SAM" id="MobiDB-lite"/>
    </source>
</evidence>
<dbReference type="EMBL" id="UGLW01000003">
    <property type="protein sequence ID" value="STV03597.1"/>
    <property type="molecule type" value="Genomic_DNA"/>
</dbReference>
<feature type="compositionally biased region" description="Basic and acidic residues" evidence="1">
    <location>
        <begin position="247"/>
        <end position="256"/>
    </location>
</feature>
<feature type="region of interest" description="Disordered" evidence="1">
    <location>
        <begin position="230"/>
        <end position="256"/>
    </location>
</feature>
<accession>A0A378A9T5</accession>
<evidence type="ECO:0000313" key="3">
    <source>
        <dbReference type="Proteomes" id="UP000254487"/>
    </source>
</evidence>
<dbReference type="STRING" id="1218098.GCA_001598715_01531"/>
<dbReference type="InterPro" id="IPR025262">
    <property type="entry name" value="QseG"/>
</dbReference>
<sequence>MRPPGRSVFALRFPQRRNNPTYESISGNYVPIPGLAPFPQWMAAFRHCLSYAGGVFRRLFTAYRGRYRRPRAGAASGGDFVAVDCADIWAHSSDASDKNPLYWLQGIDCADRLAPAQARAEAKRHTDDSWQDAFRRGILLADAKITPEERRDLVARLDTFSPQIAVQVRPLYQLWRDGQTRQLQLVEERARYAKLQQSSDSELETLRQQELALREQLELTTRKLENLTDIERQLSSRKPGGNFGSEKVPEVIHDDP</sequence>
<proteinExistence type="predicted"/>
<name>A0A378A9T5_KLEPO</name>
<dbReference type="NCBIfam" id="NF007997">
    <property type="entry name" value="PRK10722.1"/>
    <property type="match status" value="1"/>
</dbReference>
<organism evidence="2 3">
    <name type="scientific">Klebsiella pneumoniae subsp. ozaenae</name>
    <dbReference type="NCBI Taxonomy" id="574"/>
    <lineage>
        <taxon>Bacteria</taxon>
        <taxon>Pseudomonadati</taxon>
        <taxon>Pseudomonadota</taxon>
        <taxon>Gammaproteobacteria</taxon>
        <taxon>Enterobacterales</taxon>
        <taxon>Enterobacteriaceae</taxon>
        <taxon>Klebsiella/Raoultella group</taxon>
        <taxon>Klebsiella</taxon>
        <taxon>Klebsiella pneumoniae complex</taxon>
    </lineage>
</organism>
<dbReference type="Pfam" id="PF13942">
    <property type="entry name" value="Lipoprotein_20"/>
    <property type="match status" value="1"/>
</dbReference>
<dbReference type="Proteomes" id="UP000254487">
    <property type="component" value="Unassembled WGS sequence"/>
</dbReference>
<dbReference type="AlphaFoldDB" id="A0A378A9T5"/>
<protein>
    <submittedName>
        <fullName evidence="2">Alpha helix protein</fullName>
    </submittedName>
</protein>
<evidence type="ECO:0000313" key="2">
    <source>
        <dbReference type="EMBL" id="STV03597.1"/>
    </source>
</evidence>
<reference evidence="2 3" key="1">
    <citation type="submission" date="2018-06" db="EMBL/GenBank/DDBJ databases">
        <authorList>
            <consortium name="Pathogen Informatics"/>
            <person name="Doyle S."/>
        </authorList>
    </citation>
    <scope>NUCLEOTIDE SEQUENCE [LARGE SCALE GENOMIC DNA]</scope>
    <source>
        <strain evidence="2 3">NCTC10313</strain>
    </source>
</reference>
<gene>
    <name evidence="2" type="primary">qseG</name>
    <name evidence="2" type="ORF">NCTC10313_05271</name>
</gene>